<dbReference type="InterPro" id="IPR016093">
    <property type="entry name" value="MIR_motif"/>
</dbReference>
<dbReference type="PANTHER" id="PTHR13715">
    <property type="entry name" value="RYANODINE RECEPTOR AND IP3 RECEPTOR"/>
    <property type="match status" value="1"/>
</dbReference>
<comment type="subunit">
    <text evidence="2">Homotetramer.</text>
</comment>
<keyword evidence="2" id="KW-0406">Ion transport</keyword>
<dbReference type="WBParaSite" id="maker-uti_cns_0046731-snap-gene-0.3-mRNA-1">
    <property type="protein sequence ID" value="maker-uti_cns_0046731-snap-gene-0.3-mRNA-1"/>
    <property type="gene ID" value="maker-uti_cns_0046731-snap-gene-0.3"/>
</dbReference>
<dbReference type="PRINTS" id="PR00779">
    <property type="entry name" value="INSP3RECEPTR"/>
</dbReference>
<keyword evidence="2" id="KW-0407">Ion channel</keyword>
<keyword evidence="2" id="KW-0472">Membrane</keyword>
<evidence type="ECO:0000256" key="2">
    <source>
        <dbReference type="RuleBase" id="RU368044"/>
    </source>
</evidence>
<dbReference type="Proteomes" id="UP000095280">
    <property type="component" value="Unplaced"/>
</dbReference>
<keyword evidence="2" id="KW-0256">Endoplasmic reticulum</keyword>
<dbReference type="GO" id="GO:0005789">
    <property type="term" value="C:endoplasmic reticulum membrane"/>
    <property type="evidence" value="ECO:0007669"/>
    <property type="project" value="UniProtKB-SubCell"/>
</dbReference>
<dbReference type="InterPro" id="IPR036300">
    <property type="entry name" value="MIR_dom_sf"/>
</dbReference>
<keyword evidence="2" id="KW-0106">Calcium</keyword>
<dbReference type="InterPro" id="IPR015925">
    <property type="entry name" value="Ryanodine_IP3_receptor"/>
</dbReference>
<dbReference type="AlphaFoldDB" id="A0A1I8GP13"/>
<evidence type="ECO:0000259" key="3">
    <source>
        <dbReference type="PROSITE" id="PS50919"/>
    </source>
</evidence>
<keyword evidence="2" id="KW-0813">Transport</keyword>
<dbReference type="SUPFAM" id="SSF82109">
    <property type="entry name" value="MIR domain"/>
    <property type="match status" value="1"/>
</dbReference>
<dbReference type="PROSITE" id="PS50919">
    <property type="entry name" value="MIR"/>
    <property type="match status" value="1"/>
</dbReference>
<dbReference type="WBParaSite" id="maker-uti_cns_0002639-snap-gene-0.4-mRNA-1">
    <property type="protein sequence ID" value="maker-uti_cns_0002639-snap-gene-0.4-mRNA-1"/>
    <property type="gene ID" value="maker-uti_cns_0002639-snap-gene-0.4"/>
</dbReference>
<evidence type="ECO:0000313" key="6">
    <source>
        <dbReference type="WBParaSite" id="maker-uti_cns_0046731-snap-gene-0.3-mRNA-1"/>
    </source>
</evidence>
<comment type="subcellular location">
    <subcellularLocation>
        <location evidence="2">Endoplasmic reticulum membrane</location>
        <topology evidence="2">Multi-pass membrane protein</topology>
    </subcellularLocation>
</comment>
<keyword evidence="2" id="KW-0109">Calcium transport</keyword>
<protein>
    <recommendedName>
        <fullName evidence="2">Inositol 1,4,5-trisphosphate receptor</fullName>
    </recommendedName>
</protein>
<dbReference type="InterPro" id="IPR000493">
    <property type="entry name" value="InsP3_rcpt"/>
</dbReference>
<keyword evidence="4" id="KW-1185">Reference proteome</keyword>
<proteinExistence type="inferred from homology"/>
<comment type="similarity">
    <text evidence="2">Belongs to the InsP3 receptor family.</text>
</comment>
<accession>A0A1I8GP13</accession>
<dbReference type="GO" id="GO:0070679">
    <property type="term" value="F:inositol 1,4,5 trisphosphate binding"/>
    <property type="evidence" value="ECO:0007669"/>
    <property type="project" value="UniProtKB-UniRule"/>
</dbReference>
<evidence type="ECO:0000313" key="4">
    <source>
        <dbReference type="Proteomes" id="UP000095280"/>
    </source>
</evidence>
<keyword evidence="2" id="KW-1071">Ligand-gated ion channel</keyword>
<comment type="function">
    <text evidence="2">Receptor for inositol 1,4,5-trisphosphate, a second messenger that mediates the release of intracellular calcium.</text>
</comment>
<dbReference type="PANTHER" id="PTHR13715:SF99">
    <property type="entry name" value="INOSITOL 1,4,5-TRISPHOSPHATE RECEPTOR-LIKE PROTEIN A"/>
    <property type="match status" value="1"/>
</dbReference>
<name>A0A1I8GP13_9PLAT</name>
<dbReference type="Pfam" id="PF08709">
    <property type="entry name" value="Ins145_P3_rec"/>
    <property type="match status" value="1"/>
</dbReference>
<feature type="domain" description="MIR" evidence="3">
    <location>
        <begin position="114"/>
        <end position="168"/>
    </location>
</feature>
<comment type="domain">
    <text evidence="2">The receptor contains a calcium channel in its C-terminal extremity. Its large N-terminal cytoplasmic region has the ligand-binding site in the N-terminus and modulatory sites in the middle portion immediately upstream of the channel region.</text>
</comment>
<dbReference type="InterPro" id="IPR014821">
    <property type="entry name" value="Ins145_P3_rcpt"/>
</dbReference>
<reference evidence="5 6" key="1">
    <citation type="submission" date="2016-11" db="UniProtKB">
        <authorList>
            <consortium name="WormBaseParasite"/>
        </authorList>
    </citation>
    <scope>IDENTIFICATION</scope>
</reference>
<dbReference type="GO" id="GO:0051209">
    <property type="term" value="P:release of sequestered calcium ion into cytosol"/>
    <property type="evidence" value="ECO:0007669"/>
    <property type="project" value="UniProtKB-UniRule"/>
</dbReference>
<dbReference type="Gene3D" id="2.80.10.50">
    <property type="match status" value="1"/>
</dbReference>
<evidence type="ECO:0000313" key="5">
    <source>
        <dbReference type="WBParaSite" id="maker-uti_cns_0002639-snap-gene-0.4-mRNA-1"/>
    </source>
</evidence>
<keyword evidence="2" id="KW-0107">Calcium channel</keyword>
<sequence>MAGEDVLCIGDTIALYSDDALGYVFATQSSSAHAYLAVNSKEDKVQPRCPDAQVLSFRICAANRYKLQKAYRKLAASCIEDSGNMAQMAQLTQAKIAAAAEEEDNALEQRRQKGKKVLYGQMVQLQHVFTGKFVHISTQNTSPTESSNMQVTLSSENAAFALFRVMPRFKVKGEGDLVQIEDQVVLESVKSPGQFLHVSRHKFEAHMPVYADSYELNLSVRFSGFTLIRRYHETEDEANKIRAGQPVRFFHTELEAYLVCEGTLNEPEVEDVHLRVRAVEQTKPKT</sequence>
<organism evidence="4 5">
    <name type="scientific">Macrostomum lignano</name>
    <dbReference type="NCBI Taxonomy" id="282301"/>
    <lineage>
        <taxon>Eukaryota</taxon>
        <taxon>Metazoa</taxon>
        <taxon>Spiralia</taxon>
        <taxon>Lophotrochozoa</taxon>
        <taxon>Platyhelminthes</taxon>
        <taxon>Rhabditophora</taxon>
        <taxon>Macrostomorpha</taxon>
        <taxon>Macrostomida</taxon>
        <taxon>Macrostomidae</taxon>
        <taxon>Macrostomum</taxon>
    </lineage>
</organism>
<dbReference type="GO" id="GO:0005220">
    <property type="term" value="F:inositol 1,4,5-trisphosphate-gated calcium channel activity"/>
    <property type="evidence" value="ECO:0007669"/>
    <property type="project" value="UniProtKB-UniRule"/>
</dbReference>
<keyword evidence="2" id="KW-0675">Receptor</keyword>
<evidence type="ECO:0000256" key="1">
    <source>
        <dbReference type="ARBA" id="ARBA00022737"/>
    </source>
</evidence>
<keyword evidence="1" id="KW-0677">Repeat</keyword>